<protein>
    <submittedName>
        <fullName evidence="2">Uncharacterized protein</fullName>
    </submittedName>
</protein>
<organism evidence="2 3">
    <name type="scientific">Stephanodiscus triporus</name>
    <dbReference type="NCBI Taxonomy" id="2934178"/>
    <lineage>
        <taxon>Eukaryota</taxon>
        <taxon>Sar</taxon>
        <taxon>Stramenopiles</taxon>
        <taxon>Ochrophyta</taxon>
        <taxon>Bacillariophyta</taxon>
        <taxon>Coscinodiscophyceae</taxon>
        <taxon>Thalassiosirophycidae</taxon>
        <taxon>Stephanodiscales</taxon>
        <taxon>Stephanodiscaceae</taxon>
        <taxon>Stephanodiscus</taxon>
    </lineage>
</organism>
<dbReference type="Proteomes" id="UP001530315">
    <property type="component" value="Unassembled WGS sequence"/>
</dbReference>
<dbReference type="EMBL" id="JALLAZ020000919">
    <property type="protein sequence ID" value="KAL3784694.1"/>
    <property type="molecule type" value="Genomic_DNA"/>
</dbReference>
<reference evidence="2 3" key="1">
    <citation type="submission" date="2024-10" db="EMBL/GenBank/DDBJ databases">
        <title>Updated reference genomes for cyclostephanoid diatoms.</title>
        <authorList>
            <person name="Roberts W.R."/>
            <person name="Alverson A.J."/>
        </authorList>
    </citation>
    <scope>NUCLEOTIDE SEQUENCE [LARGE SCALE GENOMIC DNA]</scope>
    <source>
        <strain evidence="2 3">AJA276-08</strain>
    </source>
</reference>
<accession>A0ABD3PAE2</accession>
<dbReference type="AlphaFoldDB" id="A0ABD3PAE2"/>
<keyword evidence="3" id="KW-1185">Reference proteome</keyword>
<comment type="caution">
    <text evidence="2">The sequence shown here is derived from an EMBL/GenBank/DDBJ whole genome shotgun (WGS) entry which is preliminary data.</text>
</comment>
<feature type="compositionally biased region" description="Basic and acidic residues" evidence="1">
    <location>
        <begin position="84"/>
        <end position="102"/>
    </location>
</feature>
<proteinExistence type="predicted"/>
<name>A0ABD3PAE2_9STRA</name>
<evidence type="ECO:0000256" key="1">
    <source>
        <dbReference type="SAM" id="MobiDB-lite"/>
    </source>
</evidence>
<gene>
    <name evidence="2" type="ORF">ACHAW5_002872</name>
</gene>
<evidence type="ECO:0000313" key="3">
    <source>
        <dbReference type="Proteomes" id="UP001530315"/>
    </source>
</evidence>
<feature type="region of interest" description="Disordered" evidence="1">
    <location>
        <begin position="1"/>
        <end position="136"/>
    </location>
</feature>
<evidence type="ECO:0000313" key="2">
    <source>
        <dbReference type="EMBL" id="KAL3784694.1"/>
    </source>
</evidence>
<sequence>MSDDGGWLSTRRPPRDRRLRPNDVDRPAATQDGDGETASSSSSSPPTTRGAVPASLSPHLGWTMMSSHRSCEDRRRARRRRRRATDGDRDGGGGAGSRRERVAGLAVVSSFDSSSTTRRGIPTARRCGSRVDSSHR</sequence>